<dbReference type="GO" id="GO:0005634">
    <property type="term" value="C:nucleus"/>
    <property type="evidence" value="ECO:0007669"/>
    <property type="project" value="UniProtKB-SubCell"/>
</dbReference>
<dbReference type="PROSITE" id="PS50118">
    <property type="entry name" value="HMG_BOX_2"/>
    <property type="match status" value="1"/>
</dbReference>
<dbReference type="Gene3D" id="1.10.30.10">
    <property type="entry name" value="High mobility group box domain"/>
    <property type="match status" value="1"/>
</dbReference>
<dbReference type="Proteomes" id="UP000242188">
    <property type="component" value="Unassembled WGS sequence"/>
</dbReference>
<reference evidence="10 11" key="2">
    <citation type="journal article" date="2017" name="Nat. Ecol. Evol.">
        <title>Scallop genome provides insights into evolution of bilaterian karyotype and development.</title>
        <authorList>
            <person name="Wang S."/>
            <person name="Zhang J."/>
            <person name="Jiao W."/>
            <person name="Li J."/>
            <person name="Xun X."/>
            <person name="Sun Y."/>
            <person name="Guo X."/>
            <person name="Huan P."/>
            <person name="Dong B."/>
            <person name="Zhang L."/>
            <person name="Hu X."/>
            <person name="Sun X."/>
            <person name="Wang J."/>
            <person name="Zhao C."/>
            <person name="Wang Y."/>
            <person name="Wang D."/>
            <person name="Huang X."/>
            <person name="Wang R."/>
            <person name="Lv J."/>
            <person name="Li Y."/>
            <person name="Zhang Z."/>
            <person name="Liu B."/>
            <person name="Lu W."/>
            <person name="Hui Y."/>
            <person name="Liang J."/>
            <person name="Zhou Z."/>
            <person name="Hou R."/>
            <person name="Li X."/>
            <person name="Liu Y."/>
            <person name="Li H."/>
            <person name="Ning X."/>
            <person name="Lin Y."/>
            <person name="Zhao L."/>
            <person name="Xing Q."/>
            <person name="Dou J."/>
            <person name="Li Y."/>
            <person name="Mao J."/>
            <person name="Guo H."/>
            <person name="Dou H."/>
            <person name="Li T."/>
            <person name="Mu C."/>
            <person name="Jiang W."/>
            <person name="Fu Q."/>
            <person name="Fu X."/>
            <person name="Miao Y."/>
            <person name="Liu J."/>
            <person name="Yu Q."/>
            <person name="Li R."/>
            <person name="Liao H."/>
            <person name="Li X."/>
            <person name="Kong Y."/>
            <person name="Jiang Z."/>
            <person name="Chourrout D."/>
            <person name="Li R."/>
            <person name="Bao Z."/>
        </authorList>
    </citation>
    <scope>NUCLEOTIDE SEQUENCE [LARGE SCALE GENOMIC DNA]</scope>
    <source>
        <strain evidence="10 11">PY_sf001</strain>
    </source>
</reference>
<evidence type="ECO:0000256" key="5">
    <source>
        <dbReference type="ARBA" id="ARBA00023242"/>
    </source>
</evidence>
<keyword evidence="3 6" id="KW-0238">DNA-binding</keyword>
<evidence type="ECO:0000313" key="11">
    <source>
        <dbReference type="Proteomes" id="UP000242188"/>
    </source>
</evidence>
<evidence type="ECO:0000256" key="2">
    <source>
        <dbReference type="ARBA" id="ARBA00023015"/>
    </source>
</evidence>
<protein>
    <submittedName>
        <fullName evidence="9">SOX transcription factor</fullName>
    </submittedName>
    <submittedName>
        <fullName evidence="10">Transcription factor Sox-9-B</fullName>
    </submittedName>
</protein>
<evidence type="ECO:0000256" key="1">
    <source>
        <dbReference type="ARBA" id="ARBA00004123"/>
    </source>
</evidence>
<dbReference type="CDD" id="cd22031">
    <property type="entry name" value="HMG-box_SoxE"/>
    <property type="match status" value="1"/>
</dbReference>
<dbReference type="STRING" id="6573.A0A210QV71"/>
<comment type="subcellular location">
    <subcellularLocation>
        <location evidence="1">Nucleus</location>
    </subcellularLocation>
</comment>
<feature type="compositionally biased region" description="Polar residues" evidence="7">
    <location>
        <begin position="192"/>
        <end position="209"/>
    </location>
</feature>
<gene>
    <name evidence="9" type="primary">SOXE</name>
    <name evidence="10" type="ORF">KP79_PYT05785</name>
</gene>
<feature type="region of interest" description="Disordered" evidence="7">
    <location>
        <begin position="151"/>
        <end position="225"/>
    </location>
</feature>
<dbReference type="SUPFAM" id="SSF47095">
    <property type="entry name" value="HMG-box"/>
    <property type="match status" value="1"/>
</dbReference>
<dbReference type="InterPro" id="IPR036910">
    <property type="entry name" value="HMG_box_dom_sf"/>
</dbReference>
<dbReference type="PANTHER" id="PTHR45803:SF10">
    <property type="entry name" value="HMG BOX DOMAIN-CONTAINING PROTEIN"/>
    <property type="match status" value="1"/>
</dbReference>
<feature type="DNA-binding region" description="HMG box" evidence="6">
    <location>
        <begin position="90"/>
        <end position="158"/>
    </location>
</feature>
<name>A0A210QV71_MIZYE</name>
<evidence type="ECO:0000256" key="6">
    <source>
        <dbReference type="PROSITE-ProRule" id="PRU00267"/>
    </source>
</evidence>
<dbReference type="InterPro" id="IPR050917">
    <property type="entry name" value="SOX_TF"/>
</dbReference>
<dbReference type="EMBL" id="KY523530">
    <property type="protein sequence ID" value="ASL69946.1"/>
    <property type="molecule type" value="mRNA"/>
</dbReference>
<dbReference type="FunFam" id="1.10.30.10:FF:000004">
    <property type="entry name" value="Transcription factor SOX-10"/>
    <property type="match status" value="1"/>
</dbReference>
<dbReference type="GO" id="GO:0000122">
    <property type="term" value="P:negative regulation of transcription by RNA polymerase II"/>
    <property type="evidence" value="ECO:0007669"/>
    <property type="project" value="TreeGrafter"/>
</dbReference>
<dbReference type="SMART" id="SM00398">
    <property type="entry name" value="HMG"/>
    <property type="match status" value="1"/>
</dbReference>
<keyword evidence="4" id="KW-0804">Transcription</keyword>
<evidence type="ECO:0000256" key="7">
    <source>
        <dbReference type="SAM" id="MobiDB-lite"/>
    </source>
</evidence>
<accession>A0A210QV71</accession>
<proteinExistence type="evidence at transcript level"/>
<dbReference type="InterPro" id="IPR022151">
    <property type="entry name" value="Sox_N"/>
</dbReference>
<dbReference type="GO" id="GO:0000978">
    <property type="term" value="F:RNA polymerase II cis-regulatory region sequence-specific DNA binding"/>
    <property type="evidence" value="ECO:0007669"/>
    <property type="project" value="TreeGrafter"/>
</dbReference>
<feature type="compositionally biased region" description="Polar residues" evidence="7">
    <location>
        <begin position="328"/>
        <end position="373"/>
    </location>
</feature>
<evidence type="ECO:0000256" key="4">
    <source>
        <dbReference type="ARBA" id="ARBA00023163"/>
    </source>
</evidence>
<dbReference type="Pfam" id="PF00505">
    <property type="entry name" value="HMG_box"/>
    <property type="match status" value="1"/>
</dbReference>
<evidence type="ECO:0000256" key="3">
    <source>
        <dbReference type="ARBA" id="ARBA00023125"/>
    </source>
</evidence>
<dbReference type="Pfam" id="PF12444">
    <property type="entry name" value="Sox_N"/>
    <property type="match status" value="1"/>
</dbReference>
<evidence type="ECO:0000313" key="10">
    <source>
        <dbReference type="EMBL" id="OWF52658.1"/>
    </source>
</evidence>
<reference evidence="9" key="1">
    <citation type="journal article" date="2017" name="Gene">
        <title>Genome-wide identification and expression profiling of the SOX gene family in a bivalve mollusc Patinopecten yessoensis.</title>
        <authorList>
            <person name="Yu J."/>
            <person name="Zhang L."/>
            <person name="Li Y."/>
            <person name="Li R."/>
            <person name="Zhang M."/>
            <person name="Li W."/>
            <person name="Xie X."/>
            <person name="Wang S."/>
            <person name="Hu X."/>
            <person name="Bao Z."/>
        </authorList>
    </citation>
    <scope>NUCLEOTIDE SEQUENCE</scope>
</reference>
<keyword evidence="11" id="KW-1185">Reference proteome</keyword>
<dbReference type="OrthoDB" id="6247875at2759"/>
<feature type="domain" description="HMG box" evidence="8">
    <location>
        <begin position="90"/>
        <end position="158"/>
    </location>
</feature>
<keyword evidence="5 6" id="KW-0539">Nucleus</keyword>
<dbReference type="EMBL" id="NEDP02001712">
    <property type="protein sequence ID" value="OWF52658.1"/>
    <property type="molecule type" value="Genomic_DNA"/>
</dbReference>
<dbReference type="AlphaFoldDB" id="A0A210QV71"/>
<keyword evidence="2" id="KW-0805">Transcription regulation</keyword>
<feature type="region of interest" description="Disordered" evidence="7">
    <location>
        <begin position="328"/>
        <end position="376"/>
    </location>
</feature>
<dbReference type="InterPro" id="IPR009071">
    <property type="entry name" value="HMG_box_dom"/>
</dbReference>
<dbReference type="PANTHER" id="PTHR45803">
    <property type="entry name" value="SOX100B"/>
    <property type="match status" value="1"/>
</dbReference>
<evidence type="ECO:0000259" key="8">
    <source>
        <dbReference type="PROSITE" id="PS50118"/>
    </source>
</evidence>
<feature type="region of interest" description="Disordered" evidence="7">
    <location>
        <begin position="392"/>
        <end position="432"/>
    </location>
</feature>
<feature type="compositionally biased region" description="Polar residues" evidence="7">
    <location>
        <begin position="396"/>
        <end position="412"/>
    </location>
</feature>
<sequence>MSDSDESRGSPLEQPSTEQLLDAVRGAGAGLLQQDDSKLNSAELGTQGLNVEKFPKQIQDAVSQVLKGYDWSLVPMPQRGPNGEKRKPHIKRPMNAFMVWAQAARRKLADQYPHLHNAELSKTLGKLWRLLNEEEKRPFVDEAERLRVQHKKDYPDYKYQPRRRKPLKSASGGQTDGGQVPPGLIFKGLNERSPSTISDGDSGSDCSNHNPNGPPTPPTTPNQHDLITLKCMPDRLRHRPHMPGHPIDFRNVDLHTYPSEMVLPIDNFDDHELDQYLPTTASHMPGTHAPEQYTSCYGAASASTTTSSSWTSNYRVSSSGMCLPSYPLPQNTDVSSPYDLSNHSPQSATNASSQSPPMHSPSYQPNTTGSTGTCKYIGEDDQATVKLEPLGARSAPRQSQTSSQGQFDSYNISPPPRYDSNHHGSQFSSQHGFLPASTAAQPYQYMGVSRQMFNPIPAAVPTDQTWNRFT</sequence>
<organism evidence="10 11">
    <name type="scientific">Mizuhopecten yessoensis</name>
    <name type="common">Japanese scallop</name>
    <name type="synonym">Patinopecten yessoensis</name>
    <dbReference type="NCBI Taxonomy" id="6573"/>
    <lineage>
        <taxon>Eukaryota</taxon>
        <taxon>Metazoa</taxon>
        <taxon>Spiralia</taxon>
        <taxon>Lophotrochozoa</taxon>
        <taxon>Mollusca</taxon>
        <taxon>Bivalvia</taxon>
        <taxon>Autobranchia</taxon>
        <taxon>Pteriomorphia</taxon>
        <taxon>Pectinida</taxon>
        <taxon>Pectinoidea</taxon>
        <taxon>Pectinidae</taxon>
        <taxon>Mizuhopecten</taxon>
    </lineage>
</organism>
<feature type="region of interest" description="Disordered" evidence="7">
    <location>
        <begin position="1"/>
        <end position="34"/>
    </location>
</feature>
<evidence type="ECO:0000313" key="9">
    <source>
        <dbReference type="EMBL" id="ASL69946.1"/>
    </source>
</evidence>
<dbReference type="GO" id="GO:0002009">
    <property type="term" value="P:morphogenesis of an epithelium"/>
    <property type="evidence" value="ECO:0007669"/>
    <property type="project" value="TreeGrafter"/>
</dbReference>
<dbReference type="GO" id="GO:0000981">
    <property type="term" value="F:DNA-binding transcription factor activity, RNA polymerase II-specific"/>
    <property type="evidence" value="ECO:0007669"/>
    <property type="project" value="TreeGrafter"/>
</dbReference>